<dbReference type="AlphaFoldDB" id="A0A8K0VDT0"/>
<dbReference type="InterPro" id="IPR051470">
    <property type="entry name" value="Thiol:disulfide_interchange"/>
</dbReference>
<comment type="caution">
    <text evidence="3">The sequence shown here is derived from an EMBL/GenBank/DDBJ whole genome shotgun (WGS) entry which is preliminary data.</text>
</comment>
<dbReference type="PROSITE" id="PS51352">
    <property type="entry name" value="THIOREDOXIN_2"/>
    <property type="match status" value="1"/>
</dbReference>
<evidence type="ECO:0000313" key="4">
    <source>
        <dbReference type="Proteomes" id="UP000648908"/>
    </source>
</evidence>
<keyword evidence="1" id="KW-0732">Signal</keyword>
<protein>
    <submittedName>
        <fullName evidence="3">Thioredoxin domain-containing protein</fullName>
    </submittedName>
</protein>
<reference evidence="3" key="1">
    <citation type="submission" date="2021-01" db="EMBL/GenBank/DDBJ databases">
        <title>Tabrizicola alba sp. nov. a motile alkaliphilic bacterium isolated from a soda lake.</title>
        <authorList>
            <person name="Szuroczki S."/>
            <person name="Abbaszade G."/>
            <person name="Schumann P."/>
            <person name="Toth E."/>
        </authorList>
    </citation>
    <scope>NUCLEOTIDE SEQUENCE</scope>
    <source>
        <strain evidence="3">DMG-N-6</strain>
    </source>
</reference>
<dbReference type="CDD" id="cd03023">
    <property type="entry name" value="DsbA_Com1_like"/>
    <property type="match status" value="1"/>
</dbReference>
<dbReference type="InterPro" id="IPR036249">
    <property type="entry name" value="Thioredoxin-like_sf"/>
</dbReference>
<dbReference type="SUPFAM" id="SSF52833">
    <property type="entry name" value="Thioredoxin-like"/>
    <property type="match status" value="1"/>
</dbReference>
<feature type="domain" description="Thioredoxin" evidence="2">
    <location>
        <begin position="56"/>
        <end position="249"/>
    </location>
</feature>
<proteinExistence type="predicted"/>
<feature type="chain" id="PRO_5035436920" evidence="1">
    <location>
        <begin position="25"/>
        <end position="250"/>
    </location>
</feature>
<dbReference type="PANTHER" id="PTHR35272:SF3">
    <property type="entry name" value="THIOL:DISULFIDE INTERCHANGE PROTEIN DSBC"/>
    <property type="match status" value="1"/>
</dbReference>
<sequence length="250" mass="26987">MRPLFFRPLTAGLAALLLTAPALQAEMTDAERESFRAEIRAYLLENPEVLMEAIGVLEDRRATEAVANDVALVDSNSAEIFTDPASWSGGNPDGDVTVVEFVDYRCGYCRRAHDEVTELVASDGNIRLVFKEFPILGEASELSSRFAISVLQLEGADHYKTVHDALIAHQGDVTPEALNQIGTDAGLGDVAAVMEHMTSDDVTGVIAANHALGQRLGINGTPTFVVDSTMLRGYVPLDAMRQVVEEERAG</sequence>
<dbReference type="GO" id="GO:0016491">
    <property type="term" value="F:oxidoreductase activity"/>
    <property type="evidence" value="ECO:0007669"/>
    <property type="project" value="InterPro"/>
</dbReference>
<dbReference type="Pfam" id="PF01323">
    <property type="entry name" value="DSBA"/>
    <property type="match status" value="1"/>
</dbReference>
<accession>A0A8K0VDT0</accession>
<name>A0A8K0VDT0_9RHOB</name>
<evidence type="ECO:0000259" key="2">
    <source>
        <dbReference type="PROSITE" id="PS51352"/>
    </source>
</evidence>
<evidence type="ECO:0000313" key="3">
    <source>
        <dbReference type="EMBL" id="MBL4917849.1"/>
    </source>
</evidence>
<dbReference type="Proteomes" id="UP000648908">
    <property type="component" value="Unassembled WGS sequence"/>
</dbReference>
<dbReference type="InterPro" id="IPR041205">
    <property type="entry name" value="ScsC_N"/>
</dbReference>
<organism evidence="3 4">
    <name type="scientific">Szabonella alba</name>
    <dbReference type="NCBI Taxonomy" id="2804194"/>
    <lineage>
        <taxon>Bacteria</taxon>
        <taxon>Pseudomonadati</taxon>
        <taxon>Pseudomonadota</taxon>
        <taxon>Alphaproteobacteria</taxon>
        <taxon>Rhodobacterales</taxon>
        <taxon>Paracoccaceae</taxon>
        <taxon>Szabonella</taxon>
    </lineage>
</organism>
<dbReference type="InterPro" id="IPR001853">
    <property type="entry name" value="DSBA-like_thioredoxin_dom"/>
</dbReference>
<dbReference type="EMBL" id="JAESVN010000004">
    <property type="protein sequence ID" value="MBL4917849.1"/>
    <property type="molecule type" value="Genomic_DNA"/>
</dbReference>
<dbReference type="PANTHER" id="PTHR35272">
    <property type="entry name" value="THIOL:DISULFIDE INTERCHANGE PROTEIN DSBC-RELATED"/>
    <property type="match status" value="1"/>
</dbReference>
<dbReference type="Pfam" id="PF18312">
    <property type="entry name" value="ScsC_N"/>
    <property type="match status" value="1"/>
</dbReference>
<keyword evidence="4" id="KW-1185">Reference proteome</keyword>
<evidence type="ECO:0000256" key="1">
    <source>
        <dbReference type="SAM" id="SignalP"/>
    </source>
</evidence>
<dbReference type="Gene3D" id="3.40.30.10">
    <property type="entry name" value="Glutaredoxin"/>
    <property type="match status" value="1"/>
</dbReference>
<dbReference type="InterPro" id="IPR013766">
    <property type="entry name" value="Thioredoxin_domain"/>
</dbReference>
<feature type="signal peptide" evidence="1">
    <location>
        <begin position="1"/>
        <end position="24"/>
    </location>
</feature>
<gene>
    <name evidence="3" type="ORF">JL811_11515</name>
</gene>
<dbReference type="RefSeq" id="WP_202688764.1">
    <property type="nucleotide sequence ID" value="NZ_JAESVN010000004.1"/>
</dbReference>